<dbReference type="Gene3D" id="3.30.450.20">
    <property type="entry name" value="PAS domain"/>
    <property type="match status" value="1"/>
</dbReference>
<dbReference type="PANTHER" id="PTHR43065">
    <property type="entry name" value="SENSOR HISTIDINE KINASE"/>
    <property type="match status" value="1"/>
</dbReference>
<keyword evidence="3" id="KW-0812">Transmembrane</keyword>
<feature type="transmembrane region" description="Helical" evidence="3">
    <location>
        <begin position="149"/>
        <end position="173"/>
    </location>
</feature>
<sequence length="630" mass="68204">MEPTQPHAASEADEFVIAQLLRRVAWAALVMCVVSFIALVVEYGLNPERLISVAAVTLSLNLALWRLHYSVRQGAAVFVIGTWLGAAVSTVALAGVHSANWLIFVALLFLTGWALGRVWLWCLTAATILLALGLTFAELQGYIVPTPRASAMVIAVTVVGSLVFIAILTASAYQTLSKGRDRALALAKEMGANNVTLAQRERDLEMIMNQVPAGIASFDTQSRLRMGNVHYAALFGAKPQDLVGRAVKDYVPADTLAYLMAYWERCLGGERVVYRRENHHPVTGAVTVVDVVLEPEYEHGQVVGMFALITDVTEKVAAEAELHELNGSLEKRVTQRTLELEVALARLRTSQEKLARSETKAALSTLVASVSHELSTPIGNSLMTATTLVDEGKKFEKLLSAHQLKRSELTQFVQMVHGGNDLMLRNLQRAVELLANFRQVANDQASQQRRQFDLATMVAEVMETLSPSLRRTSHKVVLDIAPGITMDSLPGALGQVIINLTNNAILHGFEGRTGGVFTISALPPHPLEESQKSDTQDQGAAPAGAEPALFVTLVFEDNGVGIAPETMERLFEPFFSTKKGKGGTGLGMGIVESLVFKTLGGTIRVQSTVGVGTRFEVCLPLRAPEGHART</sequence>
<feature type="domain" description="Histidine kinase" evidence="4">
    <location>
        <begin position="369"/>
        <end position="623"/>
    </location>
</feature>
<feature type="transmembrane region" description="Helical" evidence="3">
    <location>
        <begin position="74"/>
        <end position="93"/>
    </location>
</feature>
<keyword evidence="7" id="KW-1185">Reference proteome</keyword>
<dbReference type="InterPro" id="IPR035965">
    <property type="entry name" value="PAS-like_dom_sf"/>
</dbReference>
<dbReference type="InterPro" id="IPR004358">
    <property type="entry name" value="Sig_transdc_His_kin-like_C"/>
</dbReference>
<evidence type="ECO:0000256" key="1">
    <source>
        <dbReference type="ARBA" id="ARBA00000085"/>
    </source>
</evidence>
<reference evidence="7" key="1">
    <citation type="submission" date="2019-02" db="EMBL/GenBank/DDBJ databases">
        <title>Complete genome sequence of Rhodoferax sp. Gr-4.</title>
        <authorList>
            <person name="Jin L."/>
        </authorList>
    </citation>
    <scope>NUCLEOTIDE SEQUENCE [LARGE SCALE GENOMIC DNA]</scope>
    <source>
        <strain evidence="7">Gr-4</strain>
    </source>
</reference>
<evidence type="ECO:0000259" key="5">
    <source>
        <dbReference type="PROSITE" id="PS50112"/>
    </source>
</evidence>
<accession>A0A515ER79</accession>
<feature type="transmembrane region" description="Helical" evidence="3">
    <location>
        <begin position="123"/>
        <end position="143"/>
    </location>
</feature>
<dbReference type="InterPro" id="IPR005467">
    <property type="entry name" value="His_kinase_dom"/>
</dbReference>
<dbReference type="NCBIfam" id="TIGR00229">
    <property type="entry name" value="sensory_box"/>
    <property type="match status" value="1"/>
</dbReference>
<dbReference type="GO" id="GO:0004673">
    <property type="term" value="F:protein histidine kinase activity"/>
    <property type="evidence" value="ECO:0007669"/>
    <property type="project" value="UniProtKB-EC"/>
</dbReference>
<dbReference type="InterPro" id="IPR000014">
    <property type="entry name" value="PAS"/>
</dbReference>
<dbReference type="RefSeq" id="WP_142812332.1">
    <property type="nucleotide sequence ID" value="NZ_CP036282.1"/>
</dbReference>
<dbReference type="SMART" id="SM00387">
    <property type="entry name" value="HATPase_c"/>
    <property type="match status" value="1"/>
</dbReference>
<proteinExistence type="predicted"/>
<evidence type="ECO:0000313" key="6">
    <source>
        <dbReference type="EMBL" id="QDL55172.1"/>
    </source>
</evidence>
<comment type="catalytic activity">
    <reaction evidence="1">
        <text>ATP + protein L-histidine = ADP + protein N-phospho-L-histidine.</text>
        <dbReference type="EC" id="2.7.13.3"/>
    </reaction>
</comment>
<reference evidence="7" key="2">
    <citation type="journal article" date="2020" name="Int. J. Syst. Evol. Microbiol.">
        <title>Genomic insights into a novel species Rhodoferax aquaticus sp. nov., isolated from freshwater.</title>
        <authorList>
            <person name="Li T."/>
            <person name="Zhuo Y."/>
            <person name="Jin C.Z."/>
            <person name="Wu X."/>
            <person name="Ko S.R."/>
            <person name="Jin F.J."/>
            <person name="Ahn C.Y."/>
            <person name="Oh H.M."/>
            <person name="Lee H.G."/>
            <person name="Jin L."/>
        </authorList>
    </citation>
    <scope>NUCLEOTIDE SEQUENCE [LARGE SCALE GENOMIC DNA]</scope>
    <source>
        <strain evidence="7">Gr-4</strain>
    </source>
</reference>
<gene>
    <name evidence="6" type="ORF">EXZ61_13915</name>
</gene>
<organism evidence="6 7">
    <name type="scientific">Rhodoferax aquaticus</name>
    <dbReference type="NCBI Taxonomy" id="2527691"/>
    <lineage>
        <taxon>Bacteria</taxon>
        <taxon>Pseudomonadati</taxon>
        <taxon>Pseudomonadota</taxon>
        <taxon>Betaproteobacteria</taxon>
        <taxon>Burkholderiales</taxon>
        <taxon>Comamonadaceae</taxon>
        <taxon>Rhodoferax</taxon>
    </lineage>
</organism>
<protein>
    <recommendedName>
        <fullName evidence="2">histidine kinase</fullName>
        <ecNumber evidence="2">2.7.13.3</ecNumber>
    </recommendedName>
</protein>
<dbReference type="EMBL" id="CP036282">
    <property type="protein sequence ID" value="QDL55172.1"/>
    <property type="molecule type" value="Genomic_DNA"/>
</dbReference>
<evidence type="ECO:0000256" key="2">
    <source>
        <dbReference type="ARBA" id="ARBA00012438"/>
    </source>
</evidence>
<dbReference type="KEGG" id="rhg:EXZ61_13915"/>
<dbReference type="SUPFAM" id="SSF55785">
    <property type="entry name" value="PYP-like sensor domain (PAS domain)"/>
    <property type="match status" value="1"/>
</dbReference>
<dbReference type="Pfam" id="PF08448">
    <property type="entry name" value="PAS_4"/>
    <property type="match status" value="1"/>
</dbReference>
<dbReference type="Gene3D" id="1.10.287.130">
    <property type="match status" value="1"/>
</dbReference>
<evidence type="ECO:0000259" key="4">
    <source>
        <dbReference type="PROSITE" id="PS50109"/>
    </source>
</evidence>
<feature type="transmembrane region" description="Helical" evidence="3">
    <location>
        <begin position="50"/>
        <end position="67"/>
    </location>
</feature>
<dbReference type="Proteomes" id="UP000317365">
    <property type="component" value="Chromosome"/>
</dbReference>
<dbReference type="EC" id="2.7.13.3" evidence="2"/>
<dbReference type="PRINTS" id="PR00344">
    <property type="entry name" value="BCTRLSENSOR"/>
</dbReference>
<dbReference type="PROSITE" id="PS50112">
    <property type="entry name" value="PAS"/>
    <property type="match status" value="1"/>
</dbReference>
<feature type="transmembrane region" description="Helical" evidence="3">
    <location>
        <begin position="99"/>
        <end position="116"/>
    </location>
</feature>
<dbReference type="SUPFAM" id="SSF55874">
    <property type="entry name" value="ATPase domain of HSP90 chaperone/DNA topoisomerase II/histidine kinase"/>
    <property type="match status" value="1"/>
</dbReference>
<dbReference type="InterPro" id="IPR013656">
    <property type="entry name" value="PAS_4"/>
</dbReference>
<dbReference type="AlphaFoldDB" id="A0A515ER79"/>
<feature type="domain" description="PAS" evidence="5">
    <location>
        <begin position="200"/>
        <end position="270"/>
    </location>
</feature>
<dbReference type="Pfam" id="PF02518">
    <property type="entry name" value="HATPase_c"/>
    <property type="match status" value="1"/>
</dbReference>
<dbReference type="InterPro" id="IPR003594">
    <property type="entry name" value="HATPase_dom"/>
</dbReference>
<dbReference type="Gene3D" id="3.30.565.10">
    <property type="entry name" value="Histidine kinase-like ATPase, C-terminal domain"/>
    <property type="match status" value="1"/>
</dbReference>
<name>A0A515ER79_9BURK</name>
<evidence type="ECO:0000256" key="3">
    <source>
        <dbReference type="SAM" id="Phobius"/>
    </source>
</evidence>
<keyword evidence="3" id="KW-0472">Membrane</keyword>
<feature type="transmembrane region" description="Helical" evidence="3">
    <location>
        <begin position="24"/>
        <end position="44"/>
    </location>
</feature>
<evidence type="ECO:0000313" key="7">
    <source>
        <dbReference type="Proteomes" id="UP000317365"/>
    </source>
</evidence>
<keyword evidence="3" id="KW-1133">Transmembrane helix</keyword>
<dbReference type="CDD" id="cd00130">
    <property type="entry name" value="PAS"/>
    <property type="match status" value="1"/>
</dbReference>
<dbReference type="PROSITE" id="PS50109">
    <property type="entry name" value="HIS_KIN"/>
    <property type="match status" value="1"/>
</dbReference>
<dbReference type="InterPro" id="IPR036890">
    <property type="entry name" value="HATPase_C_sf"/>
</dbReference>